<evidence type="ECO:0000313" key="3">
    <source>
        <dbReference type="Proteomes" id="UP000606786"/>
    </source>
</evidence>
<protein>
    <submittedName>
        <fullName evidence="2">(Mediterranean fruit fly) hypothetical protein</fullName>
    </submittedName>
</protein>
<evidence type="ECO:0000313" key="2">
    <source>
        <dbReference type="EMBL" id="CAD7004239.1"/>
    </source>
</evidence>
<reference evidence="2" key="1">
    <citation type="submission" date="2020-11" db="EMBL/GenBank/DDBJ databases">
        <authorList>
            <person name="Whitehead M."/>
        </authorList>
    </citation>
    <scope>NUCLEOTIDE SEQUENCE</scope>
    <source>
        <strain evidence="2">EGII</strain>
    </source>
</reference>
<accession>A0A811UYE5</accession>
<feature type="compositionally biased region" description="Polar residues" evidence="1">
    <location>
        <begin position="151"/>
        <end position="170"/>
    </location>
</feature>
<gene>
    <name evidence="2" type="ORF">CCAP1982_LOCUS12658</name>
</gene>
<keyword evidence="3" id="KW-1185">Reference proteome</keyword>
<comment type="caution">
    <text evidence="2">The sequence shown here is derived from an EMBL/GenBank/DDBJ whole genome shotgun (WGS) entry which is preliminary data.</text>
</comment>
<dbReference type="Proteomes" id="UP000606786">
    <property type="component" value="Unassembled WGS sequence"/>
</dbReference>
<dbReference type="EMBL" id="CAJHJT010000034">
    <property type="protein sequence ID" value="CAD7004239.1"/>
    <property type="molecule type" value="Genomic_DNA"/>
</dbReference>
<feature type="region of interest" description="Disordered" evidence="1">
    <location>
        <begin position="146"/>
        <end position="170"/>
    </location>
</feature>
<evidence type="ECO:0000256" key="1">
    <source>
        <dbReference type="SAM" id="MobiDB-lite"/>
    </source>
</evidence>
<dbReference type="OrthoDB" id="5405561at2759"/>
<sequence length="170" mass="19321">MRRNLFTPAISPQQFSSSALPHQWIFAQRMYYHNVEANATGAQRQRHLIERQSRTQYQPLKSAFGVPLSRRAAIPSMITHQRHLRPLQSPLIGPRRTVDAPVPAGSTPSSNCVDIIRCTHEIARATSRVDVIIQYDDDNDCCNCGNKNSDQRPATNDQRTTTVYNRQHTL</sequence>
<dbReference type="AlphaFoldDB" id="A0A811UYE5"/>
<organism evidence="2 3">
    <name type="scientific">Ceratitis capitata</name>
    <name type="common">Mediterranean fruit fly</name>
    <name type="synonym">Tephritis capitata</name>
    <dbReference type="NCBI Taxonomy" id="7213"/>
    <lineage>
        <taxon>Eukaryota</taxon>
        <taxon>Metazoa</taxon>
        <taxon>Ecdysozoa</taxon>
        <taxon>Arthropoda</taxon>
        <taxon>Hexapoda</taxon>
        <taxon>Insecta</taxon>
        <taxon>Pterygota</taxon>
        <taxon>Neoptera</taxon>
        <taxon>Endopterygota</taxon>
        <taxon>Diptera</taxon>
        <taxon>Brachycera</taxon>
        <taxon>Muscomorpha</taxon>
        <taxon>Tephritoidea</taxon>
        <taxon>Tephritidae</taxon>
        <taxon>Ceratitis</taxon>
        <taxon>Ceratitis</taxon>
    </lineage>
</organism>
<proteinExistence type="predicted"/>
<name>A0A811UYE5_CERCA</name>